<evidence type="ECO:0000313" key="1">
    <source>
        <dbReference type="Proteomes" id="UP000235220"/>
    </source>
</evidence>
<reference evidence="2" key="1">
    <citation type="submission" date="2025-08" db="UniProtKB">
        <authorList>
            <consortium name="RefSeq"/>
        </authorList>
    </citation>
    <scope>IDENTIFICATION</scope>
    <source>
        <tissue evidence="2">Leaves</tissue>
    </source>
</reference>
<dbReference type="Gramene" id="Jr11_16380_p1">
    <property type="protein sequence ID" value="cds.Jr11_16380_p1"/>
    <property type="gene ID" value="Jr11_16380"/>
</dbReference>
<protein>
    <submittedName>
        <fullName evidence="2">Uncharacterized protein LOC109007198</fullName>
    </submittedName>
</protein>
<sequence>MDSREKDHFEVDIEGGVKWNSNMVKSGVGNVDDDDVELVVIERRLGGDDTGDREADVEKISVVGEMHKKNARKPPKPPRPPKGPSILDAADRKLVRELAELAMRKRARVERIKALKKIKVAKASPLNNSGLSAMVITLIFFLIITFQGLRSRSSASVRLHGSPEPALAASEGMISIQYHKDIFVYKRNGPGSISLSFAEEQDSSSGPGNEVGEIAR</sequence>
<dbReference type="PANTHER" id="PTHR34188">
    <property type="entry name" value="OS01G0299500 PROTEIN"/>
    <property type="match status" value="1"/>
</dbReference>
<accession>A0A2I4GEI6</accession>
<dbReference type="GeneID" id="109007198"/>
<keyword evidence="1" id="KW-1185">Reference proteome</keyword>
<name>A0A2I4GEI6_JUGRE</name>
<dbReference type="Proteomes" id="UP000235220">
    <property type="component" value="Chromosome 11"/>
</dbReference>
<organism evidence="1 2">
    <name type="scientific">Juglans regia</name>
    <name type="common">English walnut</name>
    <dbReference type="NCBI Taxonomy" id="51240"/>
    <lineage>
        <taxon>Eukaryota</taxon>
        <taxon>Viridiplantae</taxon>
        <taxon>Streptophyta</taxon>
        <taxon>Embryophyta</taxon>
        <taxon>Tracheophyta</taxon>
        <taxon>Spermatophyta</taxon>
        <taxon>Magnoliopsida</taxon>
        <taxon>eudicotyledons</taxon>
        <taxon>Gunneridae</taxon>
        <taxon>Pentapetalae</taxon>
        <taxon>rosids</taxon>
        <taxon>fabids</taxon>
        <taxon>Fagales</taxon>
        <taxon>Juglandaceae</taxon>
        <taxon>Juglans</taxon>
    </lineage>
</organism>
<evidence type="ECO:0000313" key="2">
    <source>
        <dbReference type="RefSeq" id="XP_018842311.1"/>
    </source>
</evidence>
<dbReference type="STRING" id="51240.A0A2I4GEI6"/>
<gene>
    <name evidence="2" type="primary">LOC109007198</name>
</gene>
<dbReference type="RefSeq" id="XP_018842311.1">
    <property type="nucleotide sequence ID" value="XM_018986766.2"/>
</dbReference>
<proteinExistence type="predicted"/>
<dbReference type="OrthoDB" id="1899142at2759"/>
<dbReference type="AlphaFoldDB" id="A0A2I4GEI6"/>
<dbReference type="KEGG" id="jre:109007198"/>
<dbReference type="PANTHER" id="PTHR34188:SF5">
    <property type="entry name" value="OS05G0131900 PROTEIN"/>
    <property type="match status" value="1"/>
</dbReference>